<dbReference type="Proteomes" id="UP000249091">
    <property type="component" value="Chromosome 1"/>
</dbReference>
<gene>
    <name evidence="1" type="ORF">NCTC10994_00979</name>
</gene>
<evidence type="ECO:0008006" key="3">
    <source>
        <dbReference type="Google" id="ProtNLM"/>
    </source>
</evidence>
<dbReference type="RefSeq" id="WP_072698625.1">
    <property type="nucleotide sequence ID" value="NZ_JAFBBL010000001.1"/>
</dbReference>
<evidence type="ECO:0000313" key="1">
    <source>
        <dbReference type="EMBL" id="SQI29399.1"/>
    </source>
</evidence>
<dbReference type="KEGG" id="rcr:NCTC10994_00979"/>
<proteinExistence type="predicted"/>
<protein>
    <recommendedName>
        <fullName evidence="3">Integron gene cassette protein</fullName>
    </recommendedName>
</protein>
<dbReference type="InterPro" id="IPR054228">
    <property type="entry name" value="DUF6953"/>
</dbReference>
<sequence length="93" mass="10550">MSTTATEIATWMTDIITTEHKVTQTDMVDAIEAKFGPEWTYVNDNDHVSIDRAVLREFRKAHRGGVKWDREDRAWYVDDTAAAEGTDSETTGN</sequence>
<dbReference type="EMBL" id="LS483468">
    <property type="protein sequence ID" value="SQI29399.1"/>
    <property type="molecule type" value="Genomic_DNA"/>
</dbReference>
<organism evidence="1 2">
    <name type="scientific">Rhodococcus coprophilus</name>
    <dbReference type="NCBI Taxonomy" id="38310"/>
    <lineage>
        <taxon>Bacteria</taxon>
        <taxon>Bacillati</taxon>
        <taxon>Actinomycetota</taxon>
        <taxon>Actinomycetes</taxon>
        <taxon>Mycobacteriales</taxon>
        <taxon>Nocardiaceae</taxon>
        <taxon>Rhodococcus</taxon>
    </lineage>
</organism>
<accession>A0A2X4TSM7</accession>
<dbReference type="AlphaFoldDB" id="A0A2X4TSM7"/>
<dbReference type="Pfam" id="PF22266">
    <property type="entry name" value="DUF6953"/>
    <property type="match status" value="1"/>
</dbReference>
<dbReference type="STRING" id="1219011.GCA_001895045_00697"/>
<reference evidence="1 2" key="1">
    <citation type="submission" date="2018-06" db="EMBL/GenBank/DDBJ databases">
        <authorList>
            <consortium name="Pathogen Informatics"/>
            <person name="Doyle S."/>
        </authorList>
    </citation>
    <scope>NUCLEOTIDE SEQUENCE [LARGE SCALE GENOMIC DNA]</scope>
    <source>
        <strain evidence="1 2">NCTC10994</strain>
    </source>
</reference>
<name>A0A2X4TSM7_9NOCA</name>
<keyword evidence="2" id="KW-1185">Reference proteome</keyword>
<evidence type="ECO:0000313" key="2">
    <source>
        <dbReference type="Proteomes" id="UP000249091"/>
    </source>
</evidence>